<gene>
    <name evidence="4" type="ORF">NK718_08510</name>
</gene>
<feature type="domain" description="GFO/IDH/MocA-like oxidoreductase" evidence="3">
    <location>
        <begin position="131"/>
        <end position="265"/>
    </location>
</feature>
<feature type="domain" description="Gfo/Idh/MocA-like oxidoreductase N-terminal" evidence="2">
    <location>
        <begin position="5"/>
        <end position="116"/>
    </location>
</feature>
<sequence>MAELGVGIVGCGVISGIYLENMPSFADIRAVACTDIIPERSAEKAALHGIADVTPEEMLKRDDVDIILNITPPLVHYEVSLAALGAGKHVFGEKPLCVEVEHGRRLVAEAAARNLKIGCAPDTFLGAGGRLAREMIDAGVIGKVVAGSCNLMSHGMEHWHPDPTAFYLHGGGPLLDVGPYYMNALINLLGPVESVQGLTSSASPTRHVTAEGPLRGQHIPVETPTTVMGLLHFAGGADVNIFMSWDVWKHGHPPIELYGTEGTLRVPDPNYFGGVVQYTRRDGDWITVDASPRAFGRPNWRSPFWTDDRPSQANYRCLGIAELASAVSNRTPHRASGDLGLHALETMRAVLRAGGEGGTVRLQSTLDRPPPLPEEEVARLWRGGWR</sequence>
<dbReference type="SUPFAM" id="SSF51735">
    <property type="entry name" value="NAD(P)-binding Rossmann-fold domains"/>
    <property type="match status" value="1"/>
</dbReference>
<dbReference type="PANTHER" id="PTHR43818">
    <property type="entry name" value="BCDNA.GH03377"/>
    <property type="match status" value="1"/>
</dbReference>
<evidence type="ECO:0000256" key="1">
    <source>
        <dbReference type="ARBA" id="ARBA00023002"/>
    </source>
</evidence>
<dbReference type="InterPro" id="IPR050463">
    <property type="entry name" value="Gfo/Idh/MocA_oxidrdct_glycsds"/>
</dbReference>
<dbReference type="Pfam" id="PF22725">
    <property type="entry name" value="GFO_IDH_MocA_C3"/>
    <property type="match status" value="1"/>
</dbReference>
<dbReference type="Pfam" id="PF01408">
    <property type="entry name" value="GFO_IDH_MocA"/>
    <property type="match status" value="1"/>
</dbReference>
<evidence type="ECO:0000313" key="5">
    <source>
        <dbReference type="Proteomes" id="UP001205890"/>
    </source>
</evidence>
<evidence type="ECO:0000259" key="2">
    <source>
        <dbReference type="Pfam" id="PF01408"/>
    </source>
</evidence>
<dbReference type="SUPFAM" id="SSF55347">
    <property type="entry name" value="Glyceraldehyde-3-phosphate dehydrogenase-like, C-terminal domain"/>
    <property type="match status" value="1"/>
</dbReference>
<dbReference type="InterPro" id="IPR055170">
    <property type="entry name" value="GFO_IDH_MocA-like_dom"/>
</dbReference>
<organism evidence="4 5">
    <name type="scientific">Alsobacter ponti</name>
    <dbReference type="NCBI Taxonomy" id="2962936"/>
    <lineage>
        <taxon>Bacteria</taxon>
        <taxon>Pseudomonadati</taxon>
        <taxon>Pseudomonadota</taxon>
        <taxon>Alphaproteobacteria</taxon>
        <taxon>Hyphomicrobiales</taxon>
        <taxon>Alsobacteraceae</taxon>
        <taxon>Alsobacter</taxon>
    </lineage>
</organism>
<reference evidence="4 5" key="1">
    <citation type="submission" date="2022-07" db="EMBL/GenBank/DDBJ databases">
        <authorList>
            <person name="Li W.-J."/>
            <person name="Deng Q.-Q."/>
        </authorList>
    </citation>
    <scope>NUCLEOTIDE SEQUENCE [LARGE SCALE GENOMIC DNA]</scope>
    <source>
        <strain evidence="4 5">SYSU M60028</strain>
    </source>
</reference>
<proteinExistence type="predicted"/>
<comment type="caution">
    <text evidence="4">The sequence shown here is derived from an EMBL/GenBank/DDBJ whole genome shotgun (WGS) entry which is preliminary data.</text>
</comment>
<dbReference type="EMBL" id="JANCLU010000006">
    <property type="protein sequence ID" value="MCP8938554.1"/>
    <property type="molecule type" value="Genomic_DNA"/>
</dbReference>
<protein>
    <submittedName>
        <fullName evidence="4">Gfo/Idh/MocA family oxidoreductase</fullName>
    </submittedName>
</protein>
<dbReference type="InterPro" id="IPR036291">
    <property type="entry name" value="NAD(P)-bd_dom_sf"/>
</dbReference>
<dbReference type="Proteomes" id="UP001205890">
    <property type="component" value="Unassembled WGS sequence"/>
</dbReference>
<keyword evidence="5" id="KW-1185">Reference proteome</keyword>
<dbReference type="Gene3D" id="3.40.50.720">
    <property type="entry name" value="NAD(P)-binding Rossmann-like Domain"/>
    <property type="match status" value="1"/>
</dbReference>
<accession>A0ABT1LAS6</accession>
<dbReference type="Gene3D" id="3.30.360.10">
    <property type="entry name" value="Dihydrodipicolinate Reductase, domain 2"/>
    <property type="match status" value="1"/>
</dbReference>
<dbReference type="PANTHER" id="PTHR43818:SF11">
    <property type="entry name" value="BCDNA.GH03377"/>
    <property type="match status" value="1"/>
</dbReference>
<keyword evidence="1" id="KW-0560">Oxidoreductase</keyword>
<dbReference type="RefSeq" id="WP_254740598.1">
    <property type="nucleotide sequence ID" value="NZ_JANCLU010000006.1"/>
</dbReference>
<evidence type="ECO:0000313" key="4">
    <source>
        <dbReference type="EMBL" id="MCP8938554.1"/>
    </source>
</evidence>
<dbReference type="InterPro" id="IPR000683">
    <property type="entry name" value="Gfo/Idh/MocA-like_OxRdtase_N"/>
</dbReference>
<name>A0ABT1LAS6_9HYPH</name>
<evidence type="ECO:0000259" key="3">
    <source>
        <dbReference type="Pfam" id="PF22725"/>
    </source>
</evidence>